<protein>
    <submittedName>
        <fullName evidence="1">RHTO0S05e08196g1_1</fullName>
    </submittedName>
</protein>
<gene>
    <name evidence="1" type="ORF">RHTO0S_05e08196g</name>
</gene>
<dbReference type="AlphaFoldDB" id="A0A061AUL7"/>
<accession>A0A061AUL7</accession>
<sequence length="72" mass="7967">MIVPDQGHSVLFLEDPMKPFFVSMDGKPVPVFFQSSNPDTRCAKASIRGDAGQAFSVGFYDGRQRKSKGRKT</sequence>
<reference evidence="1" key="1">
    <citation type="journal article" date="2014" name="Genome Announc.">
        <title>Draft genome sequence of Rhodosporidium toruloides CECT1137, an oleaginous yeast of biotechnological interest.</title>
        <authorList>
            <person name="Morin N."/>
            <person name="Calcas X."/>
            <person name="Devillers H."/>
            <person name="Durrens P."/>
            <person name="Sherman D.J."/>
            <person name="Nicaud J.-M."/>
            <person name="Neuveglise C."/>
        </authorList>
    </citation>
    <scope>NUCLEOTIDE SEQUENCE</scope>
    <source>
        <strain evidence="1">CECT1137</strain>
    </source>
</reference>
<proteinExistence type="predicted"/>
<dbReference type="EMBL" id="LK052940">
    <property type="protein sequence ID" value="CDR40873.1"/>
    <property type="molecule type" value="Genomic_DNA"/>
</dbReference>
<evidence type="ECO:0000313" key="1">
    <source>
        <dbReference type="EMBL" id="CDR40873.1"/>
    </source>
</evidence>
<organism evidence="1">
    <name type="scientific">Rhodotorula toruloides</name>
    <name type="common">Yeast</name>
    <name type="synonym">Rhodosporidium toruloides</name>
    <dbReference type="NCBI Taxonomy" id="5286"/>
    <lineage>
        <taxon>Eukaryota</taxon>
        <taxon>Fungi</taxon>
        <taxon>Dikarya</taxon>
        <taxon>Basidiomycota</taxon>
        <taxon>Pucciniomycotina</taxon>
        <taxon>Microbotryomycetes</taxon>
        <taxon>Sporidiobolales</taxon>
        <taxon>Sporidiobolaceae</taxon>
        <taxon>Rhodotorula</taxon>
    </lineage>
</organism>
<name>A0A061AUL7_RHOTO</name>